<proteinExistence type="predicted"/>
<keyword evidence="3" id="KW-1185">Reference proteome</keyword>
<comment type="caution">
    <text evidence="2">The sequence shown here is derived from an EMBL/GenBank/DDBJ whole genome shotgun (WGS) entry which is preliminary data.</text>
</comment>
<evidence type="ECO:0000256" key="1">
    <source>
        <dbReference type="SAM" id="SignalP"/>
    </source>
</evidence>
<reference evidence="2" key="1">
    <citation type="submission" date="2022-08" db="EMBL/GenBank/DDBJ databases">
        <title>A Global Phylogenomic Analysis of the Shiitake Genus Lentinula.</title>
        <authorList>
            <consortium name="DOE Joint Genome Institute"/>
            <person name="Sierra-Patev S."/>
            <person name="Min B."/>
            <person name="Naranjo-Ortiz M."/>
            <person name="Looney B."/>
            <person name="Konkel Z."/>
            <person name="Slot J.C."/>
            <person name="Sakamoto Y."/>
            <person name="Steenwyk J.L."/>
            <person name="Rokas A."/>
            <person name="Carro J."/>
            <person name="Camarero S."/>
            <person name="Ferreira P."/>
            <person name="Molpeceres G."/>
            <person name="Ruiz-Duenas F.J."/>
            <person name="Serrano A."/>
            <person name="Henrissat B."/>
            <person name="Drula E."/>
            <person name="Hughes K.W."/>
            <person name="Mata J.L."/>
            <person name="Ishikawa N.K."/>
            <person name="Vargas-Isla R."/>
            <person name="Ushijima S."/>
            <person name="Smith C.A."/>
            <person name="Ahrendt S."/>
            <person name="Andreopoulos W."/>
            <person name="He G."/>
            <person name="Labutti K."/>
            <person name="Lipzen A."/>
            <person name="Ng V."/>
            <person name="Riley R."/>
            <person name="Sandor L."/>
            <person name="Barry K."/>
            <person name="Martinez A.T."/>
            <person name="Xiao Y."/>
            <person name="Gibbons J.G."/>
            <person name="Terashima K."/>
            <person name="Grigoriev I.V."/>
            <person name="Hibbett D.S."/>
        </authorList>
    </citation>
    <scope>NUCLEOTIDE SEQUENCE</scope>
    <source>
        <strain evidence="2">RHP3577 ss4</strain>
    </source>
</reference>
<feature type="chain" id="PRO_5045318941" evidence="1">
    <location>
        <begin position="23"/>
        <end position="186"/>
    </location>
</feature>
<dbReference type="EMBL" id="JANVFT010000020">
    <property type="protein sequence ID" value="KAJ4497676.1"/>
    <property type="molecule type" value="Genomic_DNA"/>
</dbReference>
<evidence type="ECO:0000313" key="3">
    <source>
        <dbReference type="Proteomes" id="UP001150217"/>
    </source>
</evidence>
<dbReference type="Proteomes" id="UP001150217">
    <property type="component" value="Unassembled WGS sequence"/>
</dbReference>
<name>A0ABQ8VMQ8_9AGAR</name>
<feature type="signal peptide" evidence="1">
    <location>
        <begin position="1"/>
        <end position="22"/>
    </location>
</feature>
<sequence length="186" mass="20491">MKFTRITSPPTTLLLLAPDVTAALRNVGMRTRKSVLEGYAMNPNPQYGTPASRIKAMSTGTLFQSPRDAMQDARGHQLNSLITPRKRHRSASPIDNGAVDETYNEEESMSIDVGRQPERPVKPLKKTARSMLQSKSLPAGALFPGQSQTILQGDLRETDEEENDWSSDLTFQASASSITFEPTLMP</sequence>
<protein>
    <submittedName>
        <fullName evidence="2">Uncharacterized protein</fullName>
    </submittedName>
</protein>
<keyword evidence="1" id="KW-0732">Signal</keyword>
<organism evidence="2 3">
    <name type="scientific">Lentinula lateritia</name>
    <dbReference type="NCBI Taxonomy" id="40482"/>
    <lineage>
        <taxon>Eukaryota</taxon>
        <taxon>Fungi</taxon>
        <taxon>Dikarya</taxon>
        <taxon>Basidiomycota</taxon>
        <taxon>Agaricomycotina</taxon>
        <taxon>Agaricomycetes</taxon>
        <taxon>Agaricomycetidae</taxon>
        <taxon>Agaricales</taxon>
        <taxon>Marasmiineae</taxon>
        <taxon>Omphalotaceae</taxon>
        <taxon>Lentinula</taxon>
    </lineage>
</organism>
<accession>A0ABQ8VMQ8</accession>
<gene>
    <name evidence="2" type="ORF">C8R41DRAFT_214996</name>
</gene>
<evidence type="ECO:0000313" key="2">
    <source>
        <dbReference type="EMBL" id="KAJ4497676.1"/>
    </source>
</evidence>